<evidence type="ECO:0008006" key="4">
    <source>
        <dbReference type="Google" id="ProtNLM"/>
    </source>
</evidence>
<protein>
    <recommendedName>
        <fullName evidence="4">PEP-CTERM sorting domain-containing protein</fullName>
    </recommendedName>
</protein>
<feature type="signal peptide" evidence="1">
    <location>
        <begin position="1"/>
        <end position="21"/>
    </location>
</feature>
<reference evidence="2 3" key="1">
    <citation type="submission" date="2020-04" db="EMBL/GenBank/DDBJ databases">
        <title>Luteolibacter sp. G-1-1-1 isolated from soil.</title>
        <authorList>
            <person name="Dahal R.H."/>
        </authorList>
    </citation>
    <scope>NUCLEOTIDE SEQUENCE [LARGE SCALE GENOMIC DNA]</scope>
    <source>
        <strain evidence="2 3">G-1-1-1</strain>
    </source>
</reference>
<keyword evidence="3" id="KW-1185">Reference proteome</keyword>
<organism evidence="2 3">
    <name type="scientific">Luteolibacter luteus</name>
    <dbReference type="NCBI Taxonomy" id="2728835"/>
    <lineage>
        <taxon>Bacteria</taxon>
        <taxon>Pseudomonadati</taxon>
        <taxon>Verrucomicrobiota</taxon>
        <taxon>Verrucomicrobiia</taxon>
        <taxon>Verrucomicrobiales</taxon>
        <taxon>Verrucomicrobiaceae</taxon>
        <taxon>Luteolibacter</taxon>
    </lineage>
</organism>
<feature type="chain" id="PRO_5032787848" description="PEP-CTERM sorting domain-containing protein" evidence="1">
    <location>
        <begin position="22"/>
        <end position="193"/>
    </location>
</feature>
<sequence>MKLSTFMALALACAFTAVAHAANIVIGTGTDTSYFVLESPNVGTRTYEIHYTYNSSDPMDSWDLLQIVDSHESDLSIEAFNFGSEESPNWFVNAITWNGSTETGVSEPPYSPSWTQWVSGGQAGFPSASPIGSGTWSSGSGLSIPYRVIEPGSWDALKYSDFTTQPTVTPVPEPSMGVLALAGGLLVIRRRKR</sequence>
<dbReference type="Proteomes" id="UP000501812">
    <property type="component" value="Chromosome"/>
</dbReference>
<keyword evidence="1" id="KW-0732">Signal</keyword>
<evidence type="ECO:0000313" key="2">
    <source>
        <dbReference type="EMBL" id="QJE97615.1"/>
    </source>
</evidence>
<evidence type="ECO:0000256" key="1">
    <source>
        <dbReference type="SAM" id="SignalP"/>
    </source>
</evidence>
<proteinExistence type="predicted"/>
<dbReference type="EMBL" id="CP051774">
    <property type="protein sequence ID" value="QJE97615.1"/>
    <property type="molecule type" value="Genomic_DNA"/>
</dbReference>
<gene>
    <name evidence="2" type="ORF">HHL09_18145</name>
</gene>
<dbReference type="AlphaFoldDB" id="A0A858RLK7"/>
<accession>A0A858RLK7</accession>
<evidence type="ECO:0000313" key="3">
    <source>
        <dbReference type="Proteomes" id="UP000501812"/>
    </source>
</evidence>
<dbReference type="KEGG" id="luo:HHL09_18145"/>
<dbReference type="RefSeq" id="WP_169456041.1">
    <property type="nucleotide sequence ID" value="NZ_CP051774.1"/>
</dbReference>
<name>A0A858RLK7_9BACT</name>